<evidence type="ECO:0000313" key="2">
    <source>
        <dbReference type="Proteomes" id="UP001157006"/>
    </source>
</evidence>
<accession>A0AAV1ARH7</accession>
<protein>
    <recommendedName>
        <fullName evidence="3">Secreted protein</fullName>
    </recommendedName>
</protein>
<dbReference type="Proteomes" id="UP001157006">
    <property type="component" value="Chromosome 4"/>
</dbReference>
<organism evidence="1 2">
    <name type="scientific">Vicia faba</name>
    <name type="common">Broad bean</name>
    <name type="synonym">Faba vulgaris</name>
    <dbReference type="NCBI Taxonomy" id="3906"/>
    <lineage>
        <taxon>Eukaryota</taxon>
        <taxon>Viridiplantae</taxon>
        <taxon>Streptophyta</taxon>
        <taxon>Embryophyta</taxon>
        <taxon>Tracheophyta</taxon>
        <taxon>Spermatophyta</taxon>
        <taxon>Magnoliopsida</taxon>
        <taxon>eudicotyledons</taxon>
        <taxon>Gunneridae</taxon>
        <taxon>Pentapetalae</taxon>
        <taxon>rosids</taxon>
        <taxon>fabids</taxon>
        <taxon>Fabales</taxon>
        <taxon>Fabaceae</taxon>
        <taxon>Papilionoideae</taxon>
        <taxon>50 kb inversion clade</taxon>
        <taxon>NPAAA clade</taxon>
        <taxon>Hologalegina</taxon>
        <taxon>IRL clade</taxon>
        <taxon>Fabeae</taxon>
        <taxon>Vicia</taxon>
    </lineage>
</organism>
<keyword evidence="2" id="KW-1185">Reference proteome</keyword>
<proteinExistence type="predicted"/>
<name>A0AAV1ARH7_VICFA</name>
<dbReference type="AlphaFoldDB" id="A0AAV1ARH7"/>
<evidence type="ECO:0008006" key="3">
    <source>
        <dbReference type="Google" id="ProtNLM"/>
    </source>
</evidence>
<sequence length="158" mass="17725">MNNQPSCFEIFLLLSLAYYDTTICFIRASARRGRAAAQALQLRVVLPVPKLSSLFIIPHSSLSLLAAPTVSSPFPHSESQKDTCFKNFLKSVYLLRTLHVSLLPTCTCETLDYYYEASESLPRLHNFSDFATALACTLCRTLHVSLLPTCTCETLDYY</sequence>
<gene>
    <name evidence="1" type="ORF">VFH_IV211760</name>
</gene>
<evidence type="ECO:0000313" key="1">
    <source>
        <dbReference type="EMBL" id="CAI8611072.1"/>
    </source>
</evidence>
<reference evidence="1 2" key="1">
    <citation type="submission" date="2023-01" db="EMBL/GenBank/DDBJ databases">
        <authorList>
            <person name="Kreplak J."/>
        </authorList>
    </citation>
    <scope>NUCLEOTIDE SEQUENCE [LARGE SCALE GENOMIC DNA]</scope>
</reference>
<dbReference type="EMBL" id="OX451739">
    <property type="protein sequence ID" value="CAI8611072.1"/>
    <property type="molecule type" value="Genomic_DNA"/>
</dbReference>